<feature type="region of interest" description="Disordered" evidence="14">
    <location>
        <begin position="335"/>
        <end position="362"/>
    </location>
</feature>
<evidence type="ECO:0000256" key="8">
    <source>
        <dbReference type="ARBA" id="ARBA00023239"/>
    </source>
</evidence>
<keyword evidence="2 13" id="KW-0575">Peroxidase</keyword>
<dbReference type="InterPro" id="IPR048327">
    <property type="entry name" value="Dyp_perox_N"/>
</dbReference>
<evidence type="ECO:0000313" key="18">
    <source>
        <dbReference type="Proteomes" id="UP000675409"/>
    </source>
</evidence>
<evidence type="ECO:0000259" key="16">
    <source>
        <dbReference type="Pfam" id="PF20628"/>
    </source>
</evidence>
<dbReference type="InterPro" id="IPR048328">
    <property type="entry name" value="Dyp_perox_C"/>
</dbReference>
<comment type="catalytic activity">
    <reaction evidence="12">
        <text>heme b + 2 H(+) = protoporphyrin IX + Fe(2+)</text>
        <dbReference type="Rhea" id="RHEA:22584"/>
        <dbReference type="ChEBI" id="CHEBI:15378"/>
        <dbReference type="ChEBI" id="CHEBI:29033"/>
        <dbReference type="ChEBI" id="CHEBI:57306"/>
        <dbReference type="ChEBI" id="CHEBI:60344"/>
        <dbReference type="EC" id="4.98.1.1"/>
    </reaction>
    <physiologicalReaction direction="left-to-right" evidence="12">
        <dbReference type="Rhea" id="RHEA:22585"/>
    </physiologicalReaction>
</comment>
<evidence type="ECO:0000256" key="13">
    <source>
        <dbReference type="RuleBase" id="RU365017"/>
    </source>
</evidence>
<evidence type="ECO:0000256" key="6">
    <source>
        <dbReference type="ARBA" id="ARBA00023002"/>
    </source>
</evidence>
<feature type="region of interest" description="Disordered" evidence="14">
    <location>
        <begin position="1"/>
        <end position="40"/>
    </location>
</feature>
<protein>
    <recommendedName>
        <fullName evidence="10 13">Deferrochelatase</fullName>
        <ecNumber evidence="13">1.11.1.-</ecNumber>
    </recommendedName>
    <alternativeName>
        <fullName evidence="11 13">Peroxidase EfeB</fullName>
    </alternativeName>
</protein>
<feature type="domain" description="Dyp-type peroxidase N-terminal" evidence="15">
    <location>
        <begin position="92"/>
        <end position="255"/>
    </location>
</feature>
<comment type="function">
    <text evidence="13">Involved in the recovery of exogenous heme iron. Extracts iron from heme while preserving the protoporphyrin ring intact.</text>
</comment>
<dbReference type="InterPro" id="IPR006314">
    <property type="entry name" value="Dyp_peroxidase"/>
</dbReference>
<dbReference type="PANTHER" id="PTHR30521:SF4">
    <property type="entry name" value="DEFERROCHELATASE"/>
    <property type="match status" value="1"/>
</dbReference>
<evidence type="ECO:0000256" key="3">
    <source>
        <dbReference type="ARBA" id="ARBA00022617"/>
    </source>
</evidence>
<keyword evidence="18" id="KW-1185">Reference proteome</keyword>
<evidence type="ECO:0000256" key="10">
    <source>
        <dbReference type="ARBA" id="ARBA00033771"/>
    </source>
</evidence>
<reference evidence="17 18" key="1">
    <citation type="journal article" date="2021" name="Arch. Microbiol.">
        <title>Myceligenerans indicum sp. nov., an actinobacterium isolated from mangrove sediment of Sundarbans, India.</title>
        <authorList>
            <person name="Asha K."/>
            <person name="Bhadury P."/>
        </authorList>
    </citation>
    <scope>NUCLEOTIDE SEQUENCE [LARGE SCALE GENOMIC DNA]</scope>
    <source>
        <strain evidence="17 18">I2</strain>
    </source>
</reference>
<dbReference type="PROSITE" id="PS51404">
    <property type="entry name" value="DYP_PEROXIDASE"/>
    <property type="match status" value="1"/>
</dbReference>
<evidence type="ECO:0000256" key="12">
    <source>
        <dbReference type="ARBA" id="ARBA00048856"/>
    </source>
</evidence>
<evidence type="ECO:0000256" key="11">
    <source>
        <dbReference type="ARBA" id="ARBA00033775"/>
    </source>
</evidence>
<proteinExistence type="inferred from homology"/>
<dbReference type="RefSeq" id="WP_201845124.1">
    <property type="nucleotide sequence ID" value="NZ_JABBYC010000002.1"/>
</dbReference>
<gene>
    <name evidence="17" type="primary">efeB</name>
    <name evidence="17" type="ORF">HGK34_03165</name>
</gene>
<dbReference type="Pfam" id="PF04261">
    <property type="entry name" value="Dyp_perox_N"/>
    <property type="match status" value="1"/>
</dbReference>
<dbReference type="EC" id="1.11.1.-" evidence="13"/>
<comment type="similarity">
    <text evidence="9 13">Belongs to the DyP-type peroxidase family.</text>
</comment>
<dbReference type="InterPro" id="IPR006311">
    <property type="entry name" value="TAT_signal"/>
</dbReference>
<dbReference type="InterPro" id="IPR011008">
    <property type="entry name" value="Dimeric_a/b-barrel"/>
</dbReference>
<dbReference type="PROSITE" id="PS51318">
    <property type="entry name" value="TAT"/>
    <property type="match status" value="1"/>
</dbReference>
<evidence type="ECO:0000256" key="1">
    <source>
        <dbReference type="ARBA" id="ARBA00004196"/>
    </source>
</evidence>
<keyword evidence="8" id="KW-0456">Lyase</keyword>
<evidence type="ECO:0000259" key="15">
    <source>
        <dbReference type="Pfam" id="PF04261"/>
    </source>
</evidence>
<evidence type="ECO:0000256" key="9">
    <source>
        <dbReference type="ARBA" id="ARBA00025737"/>
    </source>
</evidence>
<dbReference type="NCBIfam" id="TIGR01412">
    <property type="entry name" value="tat_substr_1"/>
    <property type="match status" value="1"/>
</dbReference>
<comment type="cofactor">
    <cofactor evidence="13">
        <name>heme b</name>
        <dbReference type="ChEBI" id="CHEBI:60344"/>
    </cofactor>
    <text evidence="13">Binds 1 heme b (iron(II)-protoporphyrin IX) group non-covalently per subunit.</text>
</comment>
<keyword evidence="6 13" id="KW-0560">Oxidoreductase</keyword>
<keyword evidence="3 13" id="KW-0349">Heme</keyword>
<dbReference type="NCBIfam" id="TIGR01413">
    <property type="entry name" value="Dyp_perox_fam"/>
    <property type="match status" value="1"/>
</dbReference>
<keyword evidence="5" id="KW-0732">Signal</keyword>
<feature type="domain" description="Dyp-type peroxidase C-terminal" evidence="16">
    <location>
        <begin position="267"/>
        <end position="451"/>
    </location>
</feature>
<feature type="compositionally biased region" description="Low complexity" evidence="14">
    <location>
        <begin position="7"/>
        <end position="19"/>
    </location>
</feature>
<dbReference type="PANTHER" id="PTHR30521">
    <property type="entry name" value="DEFERROCHELATASE/PEROXIDASE"/>
    <property type="match status" value="1"/>
</dbReference>
<sequence length="471" mass="49086">MRRPAPREAAAAGSPDATAPQTAEDDTPDEGAKPGTDARPARFSRRALLGGAVGAASVLAGGSAAGFAAGRATAAPAPAGTNDIVPFTGGHQAGITTPVQEHLHFAAFDLTTDSRDDVVALLRRWTLAADRMTRGLPAGPHGTDGGPYDAPPDDTGEAEGLAAANLTVTIGFGPTMFTTTGTPDGADRFGLADRRPAPLENLPHFPADMLEDARTGGDLAVQACADDPQVAVHAVRNLARLAFGTATVRWSQLGYGRTSRTTKDQSTPRNLFGFKDGTANIVAEDHEALADHVWVAPGDDAGADWLAGGSYLVARRIRMTVETWDRTSLREQENVVGRTKGHGAPLSGGSETTAPDFTAAGSHGPLVPADSHVALAHPSANDGARLLRRGYNYTDGSDGLGKLDAGLFFIAFVRDPARQYIPMQNRISRSDTMMEYLRHTGSGLWAVPPAVPAGSTLGEAGAYLGQELFEA</sequence>
<keyword evidence="7 13" id="KW-0408">Iron</keyword>
<keyword evidence="4 13" id="KW-0479">Metal-binding</keyword>
<evidence type="ECO:0000256" key="14">
    <source>
        <dbReference type="SAM" id="MobiDB-lite"/>
    </source>
</evidence>
<name>A0ABS1LGF1_9MICO</name>
<dbReference type="InterPro" id="IPR006313">
    <property type="entry name" value="EfeB/EfeN"/>
</dbReference>
<organism evidence="17 18">
    <name type="scientific">Myceligenerans indicum</name>
    <dbReference type="NCBI Taxonomy" id="2593663"/>
    <lineage>
        <taxon>Bacteria</taxon>
        <taxon>Bacillati</taxon>
        <taxon>Actinomycetota</taxon>
        <taxon>Actinomycetes</taxon>
        <taxon>Micrococcales</taxon>
        <taxon>Promicromonosporaceae</taxon>
        <taxon>Myceligenerans</taxon>
    </lineage>
</organism>
<evidence type="ECO:0000256" key="7">
    <source>
        <dbReference type="ARBA" id="ARBA00023004"/>
    </source>
</evidence>
<accession>A0ABS1LGF1</accession>
<dbReference type="SUPFAM" id="SSF54909">
    <property type="entry name" value="Dimeric alpha+beta barrel"/>
    <property type="match status" value="1"/>
</dbReference>
<dbReference type="Proteomes" id="UP000675409">
    <property type="component" value="Unassembled WGS sequence"/>
</dbReference>
<evidence type="ECO:0000313" key="17">
    <source>
        <dbReference type="EMBL" id="MBL0885292.1"/>
    </source>
</evidence>
<evidence type="ECO:0000256" key="2">
    <source>
        <dbReference type="ARBA" id="ARBA00022559"/>
    </source>
</evidence>
<comment type="caution">
    <text evidence="17">The sequence shown here is derived from an EMBL/GenBank/DDBJ whole genome shotgun (WGS) entry which is preliminary data.</text>
</comment>
<comment type="subcellular location">
    <subcellularLocation>
        <location evidence="1">Cell envelope</location>
    </subcellularLocation>
</comment>
<evidence type="ECO:0000256" key="4">
    <source>
        <dbReference type="ARBA" id="ARBA00022723"/>
    </source>
</evidence>
<dbReference type="EMBL" id="JABBYC010000002">
    <property type="protein sequence ID" value="MBL0885292.1"/>
    <property type="molecule type" value="Genomic_DNA"/>
</dbReference>
<dbReference type="Pfam" id="PF20628">
    <property type="entry name" value="Dyp_perox_C"/>
    <property type="match status" value="1"/>
</dbReference>
<evidence type="ECO:0000256" key="5">
    <source>
        <dbReference type="ARBA" id="ARBA00022729"/>
    </source>
</evidence>